<keyword evidence="2" id="KW-0238">DNA-binding</keyword>
<name>A0A261F229_9BIFI</name>
<dbReference type="GO" id="GO:0000976">
    <property type="term" value="F:transcription cis-regulatory region binding"/>
    <property type="evidence" value="ECO:0007669"/>
    <property type="project" value="TreeGrafter"/>
</dbReference>
<dbReference type="InterPro" id="IPR018060">
    <property type="entry name" value="HTH_AraC"/>
</dbReference>
<dbReference type="GO" id="GO:0005829">
    <property type="term" value="C:cytosol"/>
    <property type="evidence" value="ECO:0007669"/>
    <property type="project" value="TreeGrafter"/>
</dbReference>
<evidence type="ECO:0000259" key="4">
    <source>
        <dbReference type="PROSITE" id="PS01124"/>
    </source>
</evidence>
<dbReference type="AlphaFoldDB" id="A0A261F229"/>
<dbReference type="SMART" id="SM00342">
    <property type="entry name" value="HTH_ARAC"/>
    <property type="match status" value="1"/>
</dbReference>
<dbReference type="EMBL" id="MWWT01000009">
    <property type="protein sequence ID" value="OZG53123.1"/>
    <property type="molecule type" value="Genomic_DNA"/>
</dbReference>
<evidence type="ECO:0000256" key="3">
    <source>
        <dbReference type="ARBA" id="ARBA00023163"/>
    </source>
</evidence>
<evidence type="ECO:0000313" key="6">
    <source>
        <dbReference type="Proteomes" id="UP000243657"/>
    </source>
</evidence>
<evidence type="ECO:0000313" key="5">
    <source>
        <dbReference type="EMBL" id="OZG53123.1"/>
    </source>
</evidence>
<sequence length="337" mass="37835">MDSFRIDGQYTQVLKKHGVNVREALRRVGLPKDTFAKKDVFFFSTAYMEFMNEVGRQVGSVQGAIDMATSEGIEAFSAPLFAAYCSANGLECLDRLALYKPLLGPLEMMVGSGDLHEPSQTVRVDYWMAHGEAQSAFFTICEYAFLVGLLRKATGEHICPVELVLQGDFDAADFEVVERYFGVTPTVSEWELPSITFRADDLALPFQSVNDSMWQYFEPELARRLEEMTVDDSASARVRAALTELLPGHAATIDDVASALGLTKRTLQRQLSDEGTTFQKQLNSTREMLAVHYMANTDMPVRDVAYLLGYRELNSFRRSFALWTGVSPSEYRSEKRS</sequence>
<feature type="domain" description="HTH araC/xylS-type" evidence="4">
    <location>
        <begin position="236"/>
        <end position="334"/>
    </location>
</feature>
<dbReference type="Pfam" id="PF12625">
    <property type="entry name" value="Arabinose_bd"/>
    <property type="match status" value="1"/>
</dbReference>
<proteinExistence type="predicted"/>
<gene>
    <name evidence="5" type="ORF">ALMA_1425</name>
</gene>
<dbReference type="PANTHER" id="PTHR47894">
    <property type="entry name" value="HTH-TYPE TRANSCRIPTIONAL REGULATOR GADX"/>
    <property type="match status" value="1"/>
</dbReference>
<evidence type="ECO:0000256" key="2">
    <source>
        <dbReference type="ARBA" id="ARBA00023125"/>
    </source>
</evidence>
<dbReference type="PANTHER" id="PTHR47894:SF4">
    <property type="entry name" value="HTH-TYPE TRANSCRIPTIONAL REGULATOR GADX"/>
    <property type="match status" value="1"/>
</dbReference>
<organism evidence="5 6">
    <name type="scientific">Alloscardovia macacae</name>
    <dbReference type="NCBI Taxonomy" id="1160091"/>
    <lineage>
        <taxon>Bacteria</taxon>
        <taxon>Bacillati</taxon>
        <taxon>Actinomycetota</taxon>
        <taxon>Actinomycetes</taxon>
        <taxon>Bifidobacteriales</taxon>
        <taxon>Bifidobacteriaceae</taxon>
        <taxon>Alloscardovia</taxon>
    </lineage>
</organism>
<keyword evidence="1" id="KW-0805">Transcription regulation</keyword>
<dbReference type="PROSITE" id="PS01124">
    <property type="entry name" value="HTH_ARAC_FAMILY_2"/>
    <property type="match status" value="1"/>
</dbReference>
<keyword evidence="3" id="KW-0804">Transcription</keyword>
<dbReference type="Proteomes" id="UP000243657">
    <property type="component" value="Unassembled WGS sequence"/>
</dbReference>
<protein>
    <submittedName>
        <fullName evidence="5">AraC family transcriptional regulator</fullName>
    </submittedName>
</protein>
<dbReference type="Gene3D" id="1.10.10.60">
    <property type="entry name" value="Homeodomain-like"/>
    <property type="match status" value="1"/>
</dbReference>
<dbReference type="SUPFAM" id="SSF46689">
    <property type="entry name" value="Homeodomain-like"/>
    <property type="match status" value="1"/>
</dbReference>
<keyword evidence="6" id="KW-1185">Reference proteome</keyword>
<reference evidence="5 6" key="1">
    <citation type="journal article" date="2017" name="BMC Genomics">
        <title>Comparative genomic and phylogenomic analyses of the Bifidobacteriaceae family.</title>
        <authorList>
            <person name="Lugli G.A."/>
            <person name="Milani C."/>
            <person name="Turroni F."/>
            <person name="Duranti S."/>
            <person name="Mancabelli L."/>
            <person name="Mangifesta M."/>
            <person name="Ferrario C."/>
            <person name="Modesto M."/>
            <person name="Mattarelli P."/>
            <person name="Jiri K."/>
            <person name="van Sinderen D."/>
            <person name="Ventura M."/>
        </authorList>
    </citation>
    <scope>NUCLEOTIDE SEQUENCE [LARGE SCALE GENOMIC DNA]</scope>
    <source>
        <strain evidence="5 6">DSM 24762</strain>
    </source>
</reference>
<dbReference type="Pfam" id="PF12833">
    <property type="entry name" value="HTH_18"/>
    <property type="match status" value="1"/>
</dbReference>
<comment type="caution">
    <text evidence="5">The sequence shown here is derived from an EMBL/GenBank/DDBJ whole genome shotgun (WGS) entry which is preliminary data.</text>
</comment>
<dbReference type="GO" id="GO:0003700">
    <property type="term" value="F:DNA-binding transcription factor activity"/>
    <property type="evidence" value="ECO:0007669"/>
    <property type="project" value="InterPro"/>
</dbReference>
<evidence type="ECO:0000256" key="1">
    <source>
        <dbReference type="ARBA" id="ARBA00023015"/>
    </source>
</evidence>
<dbReference type="RefSeq" id="WP_094727108.1">
    <property type="nucleotide sequence ID" value="NZ_JBHLWS010000001.1"/>
</dbReference>
<dbReference type="InterPro" id="IPR032687">
    <property type="entry name" value="AraC-type_N"/>
</dbReference>
<dbReference type="InterPro" id="IPR009057">
    <property type="entry name" value="Homeodomain-like_sf"/>
</dbReference>
<accession>A0A261F229</accession>